<evidence type="ECO:0000256" key="1">
    <source>
        <dbReference type="ARBA" id="ARBA00022741"/>
    </source>
</evidence>
<comment type="catalytic activity">
    <reaction evidence="6">
        <text>(6S)-NADHX + ADP = AMP + phosphate + NADH + H(+)</text>
        <dbReference type="Rhea" id="RHEA:32223"/>
        <dbReference type="ChEBI" id="CHEBI:15378"/>
        <dbReference type="ChEBI" id="CHEBI:43474"/>
        <dbReference type="ChEBI" id="CHEBI:57945"/>
        <dbReference type="ChEBI" id="CHEBI:64074"/>
        <dbReference type="ChEBI" id="CHEBI:456215"/>
        <dbReference type="ChEBI" id="CHEBI:456216"/>
        <dbReference type="EC" id="4.2.1.136"/>
    </reaction>
</comment>
<evidence type="ECO:0000256" key="5">
    <source>
        <dbReference type="ARBA" id="ARBA00023239"/>
    </source>
</evidence>
<keyword evidence="4 6" id="KW-0520">NAD</keyword>
<reference evidence="8 9" key="1">
    <citation type="submission" date="2019-02" db="EMBL/GenBank/DDBJ databases">
        <title>Deep-cultivation of Planctomycetes and their phenomic and genomic characterization uncovers novel biology.</title>
        <authorList>
            <person name="Wiegand S."/>
            <person name="Jogler M."/>
            <person name="Boedeker C."/>
            <person name="Pinto D."/>
            <person name="Vollmers J."/>
            <person name="Rivas-Marin E."/>
            <person name="Kohn T."/>
            <person name="Peeters S.H."/>
            <person name="Heuer A."/>
            <person name="Rast P."/>
            <person name="Oberbeckmann S."/>
            <person name="Bunk B."/>
            <person name="Jeske O."/>
            <person name="Meyerdierks A."/>
            <person name="Storesund J.E."/>
            <person name="Kallscheuer N."/>
            <person name="Luecker S."/>
            <person name="Lage O.M."/>
            <person name="Pohl T."/>
            <person name="Merkel B.J."/>
            <person name="Hornburger P."/>
            <person name="Mueller R.-W."/>
            <person name="Bruemmer F."/>
            <person name="Labrenz M."/>
            <person name="Spormann A.M."/>
            <person name="Op den Camp H."/>
            <person name="Overmann J."/>
            <person name="Amann R."/>
            <person name="Jetten M.S.M."/>
            <person name="Mascher T."/>
            <person name="Medema M.H."/>
            <person name="Devos D.P."/>
            <person name="Kaster A.-K."/>
            <person name="Ovreas L."/>
            <person name="Rohde M."/>
            <person name="Galperin M.Y."/>
            <person name="Jogler C."/>
        </authorList>
    </citation>
    <scope>NUCLEOTIDE SEQUENCE [LARGE SCALE GENOMIC DNA]</scope>
    <source>
        <strain evidence="8 9">Mal48</strain>
    </source>
</reference>
<dbReference type="InterPro" id="IPR029056">
    <property type="entry name" value="Ribokinase-like"/>
</dbReference>
<organism evidence="8 9">
    <name type="scientific">Thalassoglobus polymorphus</name>
    <dbReference type="NCBI Taxonomy" id="2527994"/>
    <lineage>
        <taxon>Bacteria</taxon>
        <taxon>Pseudomonadati</taxon>
        <taxon>Planctomycetota</taxon>
        <taxon>Planctomycetia</taxon>
        <taxon>Planctomycetales</taxon>
        <taxon>Planctomycetaceae</taxon>
        <taxon>Thalassoglobus</taxon>
    </lineage>
</organism>
<dbReference type="EMBL" id="CP036267">
    <property type="protein sequence ID" value="QDT31683.1"/>
    <property type="molecule type" value="Genomic_DNA"/>
</dbReference>
<dbReference type="GO" id="GO:0005524">
    <property type="term" value="F:ATP binding"/>
    <property type="evidence" value="ECO:0007669"/>
    <property type="project" value="UniProtKB-KW"/>
</dbReference>
<dbReference type="Proteomes" id="UP000315724">
    <property type="component" value="Chromosome"/>
</dbReference>
<keyword evidence="9" id="KW-1185">Reference proteome</keyword>
<accession>A0A517QJ54</accession>
<comment type="function">
    <text evidence="6">Catalyzes the dehydration of the S-form of NAD(P)HX at the expense of ADP, which is converted to AMP. Together with NAD(P)HX epimerase, which catalyzes the epimerization of the S- and R-forms, the enzyme allows the repair of both epimers of NAD(P)HX, a damaged form of NAD(P)H that is a result of enzymatic or heat-dependent hydration.</text>
</comment>
<evidence type="ECO:0000256" key="3">
    <source>
        <dbReference type="ARBA" id="ARBA00022857"/>
    </source>
</evidence>
<feature type="binding site" evidence="6">
    <location>
        <position position="106"/>
    </location>
    <ligand>
        <name>(6S)-NADPHX</name>
        <dbReference type="ChEBI" id="CHEBI:64076"/>
    </ligand>
</feature>
<evidence type="ECO:0000313" key="8">
    <source>
        <dbReference type="EMBL" id="QDT31683.1"/>
    </source>
</evidence>
<dbReference type="GO" id="GO:0052855">
    <property type="term" value="F:ADP-dependent NAD(P)H-hydrate dehydratase activity"/>
    <property type="evidence" value="ECO:0007669"/>
    <property type="project" value="UniProtKB-UniRule"/>
</dbReference>
<dbReference type="RefSeq" id="WP_145196447.1">
    <property type="nucleotide sequence ID" value="NZ_CP036267.1"/>
</dbReference>
<name>A0A517QJ54_9PLAN</name>
<protein>
    <recommendedName>
        <fullName evidence="6">ADP-dependent (S)-NAD(P)H-hydrate dehydratase</fullName>
        <ecNumber evidence="6">4.2.1.136</ecNumber>
    </recommendedName>
    <alternativeName>
        <fullName evidence="6">ADP-dependent NAD(P)HX dehydratase</fullName>
    </alternativeName>
</protein>
<comment type="subunit">
    <text evidence="6">Homotetramer.</text>
</comment>
<dbReference type="OrthoDB" id="9806925at2"/>
<dbReference type="HAMAP" id="MF_01965">
    <property type="entry name" value="NADHX_dehydratase"/>
    <property type="match status" value="1"/>
</dbReference>
<comment type="catalytic activity">
    <reaction evidence="6">
        <text>(6S)-NADPHX + ADP = AMP + phosphate + NADPH + H(+)</text>
        <dbReference type="Rhea" id="RHEA:32235"/>
        <dbReference type="ChEBI" id="CHEBI:15378"/>
        <dbReference type="ChEBI" id="CHEBI:43474"/>
        <dbReference type="ChEBI" id="CHEBI:57783"/>
        <dbReference type="ChEBI" id="CHEBI:64076"/>
        <dbReference type="ChEBI" id="CHEBI:456215"/>
        <dbReference type="ChEBI" id="CHEBI:456216"/>
        <dbReference type="EC" id="4.2.1.136"/>
    </reaction>
</comment>
<dbReference type="SUPFAM" id="SSF53613">
    <property type="entry name" value="Ribokinase-like"/>
    <property type="match status" value="1"/>
</dbReference>
<sequence length="292" mass="30650">MSQPLPSLPTRPSDGHKGTFGRVLIIGGSTGMSGAISLSGVSALRSGAGLVSLALPEPILPIVASYEPSYLCIPVPPDLNGRVSLEAQVVLDESIPKMDAAAIGPGLGRSENLNRIVAHLYQNAKLPMVFDADALNALADQKEILSQHTGPRILTPHPGEFARLIGSEISHIQKHRESLAVEFAARHEVILVLKGAGTIVTDGKRTRVNETGNAGMGTGGTGDILTGIIASLLGQKMLPLEAAQLGAYLHGLAGDLAAEEFTQRGMIASDLLKTIPDAWRIMQAEDTANLTR</sequence>
<evidence type="ECO:0000256" key="6">
    <source>
        <dbReference type="HAMAP-Rule" id="MF_01965"/>
    </source>
</evidence>
<dbReference type="PANTHER" id="PTHR12592">
    <property type="entry name" value="ATP-DEPENDENT (S)-NAD(P)H-HYDRATE DEHYDRATASE FAMILY MEMBER"/>
    <property type="match status" value="1"/>
</dbReference>
<dbReference type="AlphaFoldDB" id="A0A517QJ54"/>
<comment type="cofactor">
    <cofactor evidence="6">
        <name>Mg(2+)</name>
        <dbReference type="ChEBI" id="CHEBI:18420"/>
    </cofactor>
</comment>
<evidence type="ECO:0000313" key="9">
    <source>
        <dbReference type="Proteomes" id="UP000315724"/>
    </source>
</evidence>
<evidence type="ECO:0000256" key="4">
    <source>
        <dbReference type="ARBA" id="ARBA00023027"/>
    </source>
</evidence>
<feature type="binding site" evidence="6">
    <location>
        <position position="157"/>
    </location>
    <ligand>
        <name>(6S)-NADPHX</name>
        <dbReference type="ChEBI" id="CHEBI:64076"/>
    </ligand>
</feature>
<comment type="similarity">
    <text evidence="6">Belongs to the NnrD/CARKD family.</text>
</comment>
<gene>
    <name evidence="6" type="primary">nnrD</name>
    <name evidence="8" type="ORF">Mal48_09180</name>
</gene>
<keyword evidence="2 6" id="KW-0067">ATP-binding</keyword>
<keyword evidence="3 6" id="KW-0521">NADP</keyword>
<dbReference type="EC" id="4.2.1.136" evidence="6"/>
<dbReference type="CDD" id="cd01171">
    <property type="entry name" value="YXKO-related"/>
    <property type="match status" value="1"/>
</dbReference>
<dbReference type="Pfam" id="PF01256">
    <property type="entry name" value="Carb_kinase"/>
    <property type="match status" value="1"/>
</dbReference>
<feature type="binding site" evidence="6">
    <location>
        <position position="35"/>
    </location>
    <ligand>
        <name>(6S)-NADPHX</name>
        <dbReference type="ChEBI" id="CHEBI:64076"/>
    </ligand>
</feature>
<proteinExistence type="inferred from homology"/>
<keyword evidence="1 6" id="KW-0547">Nucleotide-binding</keyword>
<dbReference type="GO" id="GO:0110051">
    <property type="term" value="P:metabolite repair"/>
    <property type="evidence" value="ECO:0007669"/>
    <property type="project" value="TreeGrafter"/>
</dbReference>
<dbReference type="GO" id="GO:0046496">
    <property type="term" value="P:nicotinamide nucleotide metabolic process"/>
    <property type="evidence" value="ECO:0007669"/>
    <property type="project" value="UniProtKB-UniRule"/>
</dbReference>
<dbReference type="GO" id="GO:0052856">
    <property type="term" value="F:NAD(P)HX epimerase activity"/>
    <property type="evidence" value="ECO:0007669"/>
    <property type="project" value="TreeGrafter"/>
</dbReference>
<dbReference type="Gene3D" id="3.40.1190.20">
    <property type="match status" value="1"/>
</dbReference>
<dbReference type="NCBIfam" id="TIGR00196">
    <property type="entry name" value="yjeF_cterm"/>
    <property type="match status" value="1"/>
</dbReference>
<dbReference type="KEGG" id="tpol:Mal48_09180"/>
<dbReference type="PANTHER" id="PTHR12592:SF0">
    <property type="entry name" value="ATP-DEPENDENT (S)-NAD(P)H-HYDRATE DEHYDRATASE"/>
    <property type="match status" value="1"/>
</dbReference>
<feature type="binding site" evidence="6">
    <location>
        <position position="223"/>
    </location>
    <ligand>
        <name>(6S)-NADPHX</name>
        <dbReference type="ChEBI" id="CHEBI:64076"/>
    </ligand>
</feature>
<feature type="domain" description="YjeF C-terminal" evidence="7">
    <location>
        <begin position="1"/>
        <end position="282"/>
    </location>
</feature>
<feature type="binding site" evidence="6">
    <location>
        <begin position="194"/>
        <end position="198"/>
    </location>
    <ligand>
        <name>AMP</name>
        <dbReference type="ChEBI" id="CHEBI:456215"/>
    </ligand>
</feature>
<dbReference type="PROSITE" id="PS51383">
    <property type="entry name" value="YJEF_C_3"/>
    <property type="match status" value="1"/>
</dbReference>
<feature type="binding site" evidence="6">
    <location>
        <position position="222"/>
    </location>
    <ligand>
        <name>AMP</name>
        <dbReference type="ChEBI" id="CHEBI:456215"/>
    </ligand>
</feature>
<dbReference type="InterPro" id="IPR000631">
    <property type="entry name" value="CARKD"/>
</dbReference>
<evidence type="ECO:0000259" key="7">
    <source>
        <dbReference type="PROSITE" id="PS51383"/>
    </source>
</evidence>
<evidence type="ECO:0000256" key="2">
    <source>
        <dbReference type="ARBA" id="ARBA00022840"/>
    </source>
</evidence>
<keyword evidence="5 6" id="KW-0456">Lyase</keyword>